<dbReference type="AlphaFoldDB" id="A0A5J9U932"/>
<feature type="compositionally biased region" description="Pro residues" evidence="1">
    <location>
        <begin position="19"/>
        <end position="28"/>
    </location>
</feature>
<organism evidence="2 3">
    <name type="scientific">Eragrostis curvula</name>
    <name type="common">weeping love grass</name>
    <dbReference type="NCBI Taxonomy" id="38414"/>
    <lineage>
        <taxon>Eukaryota</taxon>
        <taxon>Viridiplantae</taxon>
        <taxon>Streptophyta</taxon>
        <taxon>Embryophyta</taxon>
        <taxon>Tracheophyta</taxon>
        <taxon>Spermatophyta</taxon>
        <taxon>Magnoliopsida</taxon>
        <taxon>Liliopsida</taxon>
        <taxon>Poales</taxon>
        <taxon>Poaceae</taxon>
        <taxon>PACMAD clade</taxon>
        <taxon>Chloridoideae</taxon>
        <taxon>Eragrostideae</taxon>
        <taxon>Eragrostidinae</taxon>
        <taxon>Eragrostis</taxon>
    </lineage>
</organism>
<feature type="non-terminal residue" evidence="2">
    <location>
        <position position="1"/>
    </location>
</feature>
<sequence>MLCAAERLPRPLRSKSITPAPPAPPTSPPAMAWSMANSLLSPEEDLDNAGPSPSAPLSLCPLAASVRTFPSSPAAAPSPTASRAWSPSSRPPRRMALLIDHHLLAAPELDEAEAAARVSEDVIAFARDATMRPELWLDLPLLPDDTDSEGSCTSLFRHDCKATSHERGLAVESLALELADLRIEPHERGFLLDVVHRAAAT</sequence>
<feature type="region of interest" description="Disordered" evidence="1">
    <location>
        <begin position="71"/>
        <end position="90"/>
    </location>
</feature>
<feature type="compositionally biased region" description="Low complexity" evidence="1">
    <location>
        <begin position="71"/>
        <end position="88"/>
    </location>
</feature>
<feature type="region of interest" description="Disordered" evidence="1">
    <location>
        <begin position="1"/>
        <end position="57"/>
    </location>
</feature>
<evidence type="ECO:0000313" key="3">
    <source>
        <dbReference type="Proteomes" id="UP000324897"/>
    </source>
</evidence>
<name>A0A5J9U932_9POAL</name>
<proteinExistence type="predicted"/>
<keyword evidence="3" id="KW-1185">Reference proteome</keyword>
<dbReference type="Gramene" id="TVU19788">
    <property type="protein sequence ID" value="TVU19788"/>
    <property type="gene ID" value="EJB05_35959"/>
</dbReference>
<dbReference type="EMBL" id="RWGY01000029">
    <property type="protein sequence ID" value="TVU19788.1"/>
    <property type="molecule type" value="Genomic_DNA"/>
</dbReference>
<dbReference type="Proteomes" id="UP000324897">
    <property type="component" value="Chromosome 7"/>
</dbReference>
<evidence type="ECO:0000256" key="1">
    <source>
        <dbReference type="SAM" id="MobiDB-lite"/>
    </source>
</evidence>
<gene>
    <name evidence="2" type="ORF">EJB05_35959</name>
</gene>
<reference evidence="2 3" key="1">
    <citation type="journal article" date="2019" name="Sci. Rep.">
        <title>A high-quality genome of Eragrostis curvula grass provides insights into Poaceae evolution and supports new strategies to enhance forage quality.</title>
        <authorList>
            <person name="Carballo J."/>
            <person name="Santos B.A.C.M."/>
            <person name="Zappacosta D."/>
            <person name="Garbus I."/>
            <person name="Selva J.P."/>
            <person name="Gallo C.A."/>
            <person name="Diaz A."/>
            <person name="Albertini E."/>
            <person name="Caccamo M."/>
            <person name="Echenique V."/>
        </authorList>
    </citation>
    <scope>NUCLEOTIDE SEQUENCE [LARGE SCALE GENOMIC DNA]</scope>
    <source>
        <strain evidence="3">cv. Victoria</strain>
        <tissue evidence="2">Leaf</tissue>
    </source>
</reference>
<comment type="caution">
    <text evidence="2">The sequence shown here is derived from an EMBL/GenBank/DDBJ whole genome shotgun (WGS) entry which is preliminary data.</text>
</comment>
<protein>
    <submittedName>
        <fullName evidence="2">Uncharacterized protein</fullName>
    </submittedName>
</protein>
<accession>A0A5J9U932</accession>
<evidence type="ECO:0000313" key="2">
    <source>
        <dbReference type="EMBL" id="TVU19788.1"/>
    </source>
</evidence>